<accession>A0A6J7EH09</accession>
<protein>
    <submittedName>
        <fullName evidence="2">Unannotated protein</fullName>
    </submittedName>
</protein>
<name>A0A6J7EH09_9ZZZZ</name>
<keyword evidence="1" id="KW-1133">Transmembrane helix</keyword>
<evidence type="ECO:0000256" key="1">
    <source>
        <dbReference type="SAM" id="Phobius"/>
    </source>
</evidence>
<evidence type="ECO:0000313" key="2">
    <source>
        <dbReference type="EMBL" id="CAB4880978.1"/>
    </source>
</evidence>
<organism evidence="2">
    <name type="scientific">freshwater metagenome</name>
    <dbReference type="NCBI Taxonomy" id="449393"/>
    <lineage>
        <taxon>unclassified sequences</taxon>
        <taxon>metagenomes</taxon>
        <taxon>ecological metagenomes</taxon>
    </lineage>
</organism>
<dbReference type="AlphaFoldDB" id="A0A6J7EH09"/>
<feature type="transmembrane region" description="Helical" evidence="1">
    <location>
        <begin position="35"/>
        <end position="57"/>
    </location>
</feature>
<proteinExistence type="predicted"/>
<keyword evidence="1" id="KW-0472">Membrane</keyword>
<reference evidence="2" key="1">
    <citation type="submission" date="2020-05" db="EMBL/GenBank/DDBJ databases">
        <authorList>
            <person name="Chiriac C."/>
            <person name="Salcher M."/>
            <person name="Ghai R."/>
            <person name="Kavagutti S V."/>
        </authorList>
    </citation>
    <scope>NUCLEOTIDE SEQUENCE</scope>
</reference>
<sequence>MRPISSRCIKGAQLWVFRMVSLRGAPLWASRFLRAVLRVGALMLLVGRLSWVSIGLVNIGRMAGVGRQELLGSRGPS</sequence>
<dbReference type="EMBL" id="CAFBLU010000033">
    <property type="protein sequence ID" value="CAB4880978.1"/>
    <property type="molecule type" value="Genomic_DNA"/>
</dbReference>
<keyword evidence="1" id="KW-0812">Transmembrane</keyword>
<gene>
    <name evidence="2" type="ORF">UFOPK3444_01422</name>
</gene>